<dbReference type="EMBL" id="CAKMAB010000059">
    <property type="protein sequence ID" value="CAH1059535.1"/>
    <property type="molecule type" value="Genomic_DNA"/>
</dbReference>
<dbReference type="InterPro" id="IPR017871">
    <property type="entry name" value="ABC_transporter-like_CS"/>
</dbReference>
<dbReference type="PANTHER" id="PTHR24221">
    <property type="entry name" value="ATP-BINDING CASSETTE SUB-FAMILY B"/>
    <property type="match status" value="1"/>
</dbReference>
<evidence type="ECO:0000259" key="1">
    <source>
        <dbReference type="PROSITE" id="PS50893"/>
    </source>
</evidence>
<dbReference type="InterPro" id="IPR003439">
    <property type="entry name" value="ABC_transporter-like_ATP-bd"/>
</dbReference>
<feature type="domain" description="ABC transporter" evidence="1">
    <location>
        <begin position="2"/>
        <end position="175"/>
    </location>
</feature>
<dbReference type="InterPro" id="IPR039421">
    <property type="entry name" value="Type_1_exporter"/>
</dbReference>
<dbReference type="PANTHER" id="PTHR24221:SF646">
    <property type="entry name" value="HAEMOLYSIN SECRETION ATP-BINDING PROTEIN"/>
    <property type="match status" value="1"/>
</dbReference>
<keyword evidence="2" id="KW-0067">ATP-binding</keyword>
<dbReference type="PROSITE" id="PS50893">
    <property type="entry name" value="ABC_TRANSPORTER_2"/>
    <property type="match status" value="1"/>
</dbReference>
<keyword evidence="3" id="KW-1185">Reference proteome</keyword>
<evidence type="ECO:0000313" key="3">
    <source>
        <dbReference type="Proteomes" id="UP000838749"/>
    </source>
</evidence>
<dbReference type="PROSITE" id="PS00211">
    <property type="entry name" value="ABC_TRANSPORTER_1"/>
    <property type="match status" value="1"/>
</dbReference>
<comment type="caution">
    <text evidence="2">The sequence shown here is derived from an EMBL/GenBank/DDBJ whole genome shotgun (WGS) entry which is preliminary data.</text>
</comment>
<evidence type="ECO:0000313" key="2">
    <source>
        <dbReference type="EMBL" id="CAH1059535.1"/>
    </source>
</evidence>
<proteinExistence type="predicted"/>
<keyword evidence="2" id="KW-0547">Nucleotide-binding</keyword>
<protein>
    <submittedName>
        <fullName evidence="2">Leukotoxin export ATP-binding protein LtxB</fullName>
    </submittedName>
</protein>
<gene>
    <name evidence="2" type="primary">ltxB_2</name>
    <name evidence="2" type="ORF">PAECIP111894_05747</name>
</gene>
<dbReference type="RefSeq" id="WP_341482591.1">
    <property type="nucleotide sequence ID" value="NZ_CAKMAB010000059.1"/>
</dbReference>
<dbReference type="InterPro" id="IPR027417">
    <property type="entry name" value="P-loop_NTPase"/>
</dbReference>
<organism evidence="2 3">
    <name type="scientific">Paenibacillus pseudetheri</name>
    <dbReference type="NCBI Taxonomy" id="2897682"/>
    <lineage>
        <taxon>Bacteria</taxon>
        <taxon>Bacillati</taxon>
        <taxon>Bacillota</taxon>
        <taxon>Bacilli</taxon>
        <taxon>Bacillales</taxon>
        <taxon>Paenibacillaceae</taxon>
        <taxon>Paenibacillus</taxon>
    </lineage>
</organism>
<reference evidence="2" key="1">
    <citation type="submission" date="2021-12" db="EMBL/GenBank/DDBJ databases">
        <authorList>
            <person name="Criscuolo A."/>
        </authorList>
    </citation>
    <scope>NUCLEOTIDE SEQUENCE</scope>
    <source>
        <strain evidence="2">CIP111894</strain>
    </source>
</reference>
<dbReference type="SUPFAM" id="SSF52540">
    <property type="entry name" value="P-loop containing nucleoside triphosphate hydrolases"/>
    <property type="match status" value="1"/>
</dbReference>
<name>A0ABM9BLC2_9BACL</name>
<dbReference type="Proteomes" id="UP000838749">
    <property type="component" value="Unassembled WGS sequence"/>
</dbReference>
<dbReference type="GO" id="GO:0005524">
    <property type="term" value="F:ATP binding"/>
    <property type="evidence" value="ECO:0007669"/>
    <property type="project" value="UniProtKB-KW"/>
</dbReference>
<dbReference type="Pfam" id="PF00005">
    <property type="entry name" value="ABC_tran"/>
    <property type="match status" value="1"/>
</dbReference>
<sequence length="181" mass="20455">MVKGENEVLVHNVTQDARVVFQDFIKLQRPIRENIALGNMATIHDDSRLLSAMRTAEADNYGVALDSLVGPQFGGIDLSGGQWQRLAIARAYLNDGALMIFDEPTAALDPYAEQQAFDTFMKLGEQQTSIIVTHRLYMSKFVDRIFLFEDGEIVESGTHEELMRADGKYKKMFNRQSSLYV</sequence>
<dbReference type="Gene3D" id="3.40.50.300">
    <property type="entry name" value="P-loop containing nucleotide triphosphate hydrolases"/>
    <property type="match status" value="1"/>
</dbReference>
<accession>A0ABM9BLC2</accession>